<dbReference type="EMBL" id="AP014633">
    <property type="protein sequence ID" value="BAP55817.1"/>
    <property type="molecule type" value="Genomic_DNA"/>
</dbReference>
<dbReference type="AlphaFoldDB" id="A0A090AJU8"/>
<dbReference type="GO" id="GO:0004803">
    <property type="term" value="F:transposase activity"/>
    <property type="evidence" value="ECO:0007669"/>
    <property type="project" value="InterPro"/>
</dbReference>
<dbReference type="GO" id="GO:0043565">
    <property type="term" value="F:sequence-specific DNA binding"/>
    <property type="evidence" value="ECO:0007669"/>
    <property type="project" value="TreeGrafter"/>
</dbReference>
<dbReference type="HOGENOM" id="CLU_068226_6_0_6"/>
<protein>
    <recommendedName>
        <fullName evidence="1">Transposase IS200-like domain-containing protein</fullName>
    </recommendedName>
</protein>
<accession>A0A090AJU8</accession>
<gene>
    <name evidence="2" type="ORF">THII_1520</name>
</gene>
<dbReference type="KEGG" id="tig:THII_1520"/>
<evidence type="ECO:0000313" key="3">
    <source>
        <dbReference type="Proteomes" id="UP000031623"/>
    </source>
</evidence>
<dbReference type="Gene3D" id="3.30.70.1290">
    <property type="entry name" value="Transposase IS200-like"/>
    <property type="match status" value="1"/>
</dbReference>
<dbReference type="PANTHER" id="PTHR36966">
    <property type="entry name" value="REP-ASSOCIATED TYROSINE TRANSPOSASE"/>
    <property type="match status" value="1"/>
</dbReference>
<dbReference type="GO" id="GO:0006313">
    <property type="term" value="P:DNA transposition"/>
    <property type="evidence" value="ECO:0007669"/>
    <property type="project" value="InterPro"/>
</dbReference>
<evidence type="ECO:0000259" key="1">
    <source>
        <dbReference type="SMART" id="SM01321"/>
    </source>
</evidence>
<dbReference type="SMART" id="SM01321">
    <property type="entry name" value="Y1_Tnp"/>
    <property type="match status" value="1"/>
</dbReference>
<proteinExistence type="predicted"/>
<feature type="domain" description="Transposase IS200-like" evidence="1">
    <location>
        <begin position="1"/>
        <end position="106"/>
    </location>
</feature>
<evidence type="ECO:0000313" key="2">
    <source>
        <dbReference type="EMBL" id="BAP55817.1"/>
    </source>
</evidence>
<sequence>MLVQHVDTLRESFKHVQKNHPFTMDAVVILPNHLHCIWQLPEGDAHFSSRWRLIKSDFSRSIKTKEYISKSRQRKNERGLWQRRFWEHVIRDEEDYVHHVEYIHYNQVKQGYVNQVRDWKYSSFHRWVAHGVYPIDWATSNRNVMDVGLE</sequence>
<name>A0A090AJU8_9GAMM</name>
<organism evidence="2 3">
    <name type="scientific">Thioploca ingrica</name>
    <dbReference type="NCBI Taxonomy" id="40754"/>
    <lineage>
        <taxon>Bacteria</taxon>
        <taxon>Pseudomonadati</taxon>
        <taxon>Pseudomonadota</taxon>
        <taxon>Gammaproteobacteria</taxon>
        <taxon>Thiotrichales</taxon>
        <taxon>Thiotrichaceae</taxon>
        <taxon>Thioploca</taxon>
    </lineage>
</organism>
<reference evidence="2 3" key="1">
    <citation type="journal article" date="2014" name="ISME J.">
        <title>Ecophysiology of Thioploca ingrica as revealed by the complete genome sequence supplemented with proteomic evidence.</title>
        <authorList>
            <person name="Kojima H."/>
            <person name="Ogura Y."/>
            <person name="Yamamoto N."/>
            <person name="Togashi T."/>
            <person name="Mori H."/>
            <person name="Watanabe T."/>
            <person name="Nemoto F."/>
            <person name="Kurokawa K."/>
            <person name="Hayashi T."/>
            <person name="Fukui M."/>
        </authorList>
    </citation>
    <scope>NUCLEOTIDE SEQUENCE [LARGE SCALE GENOMIC DNA]</scope>
</reference>
<dbReference type="InterPro" id="IPR036515">
    <property type="entry name" value="Transposase_17_sf"/>
</dbReference>
<dbReference type="SUPFAM" id="SSF143422">
    <property type="entry name" value="Transposase IS200-like"/>
    <property type="match status" value="1"/>
</dbReference>
<dbReference type="InterPro" id="IPR052715">
    <property type="entry name" value="RAYT_transposase"/>
</dbReference>
<dbReference type="PANTHER" id="PTHR36966:SF1">
    <property type="entry name" value="REP-ASSOCIATED TYROSINE TRANSPOSASE"/>
    <property type="match status" value="1"/>
</dbReference>
<keyword evidence="3" id="KW-1185">Reference proteome</keyword>
<dbReference type="Proteomes" id="UP000031623">
    <property type="component" value="Chromosome"/>
</dbReference>
<dbReference type="NCBIfam" id="NF047646">
    <property type="entry name" value="REP_Tyr_transpos"/>
    <property type="match status" value="1"/>
</dbReference>
<dbReference type="InterPro" id="IPR002686">
    <property type="entry name" value="Transposase_17"/>
</dbReference>